<evidence type="ECO:0000313" key="1">
    <source>
        <dbReference type="EMBL" id="CAK1604026.1"/>
    </source>
</evidence>
<dbReference type="EMBL" id="CAVLGL010000159">
    <property type="protein sequence ID" value="CAK1604026.1"/>
    <property type="molecule type" value="Genomic_DNA"/>
</dbReference>
<gene>
    <name evidence="1" type="ORF">PARMNEM_LOCUS22307</name>
</gene>
<organism evidence="1 2">
    <name type="scientific">Parnassius mnemosyne</name>
    <name type="common">clouded apollo</name>
    <dbReference type="NCBI Taxonomy" id="213953"/>
    <lineage>
        <taxon>Eukaryota</taxon>
        <taxon>Metazoa</taxon>
        <taxon>Ecdysozoa</taxon>
        <taxon>Arthropoda</taxon>
        <taxon>Hexapoda</taxon>
        <taxon>Insecta</taxon>
        <taxon>Pterygota</taxon>
        <taxon>Neoptera</taxon>
        <taxon>Endopterygota</taxon>
        <taxon>Lepidoptera</taxon>
        <taxon>Glossata</taxon>
        <taxon>Ditrysia</taxon>
        <taxon>Papilionoidea</taxon>
        <taxon>Papilionidae</taxon>
        <taxon>Parnassiinae</taxon>
        <taxon>Parnassini</taxon>
        <taxon>Parnassius</taxon>
        <taxon>Driopa</taxon>
    </lineage>
</organism>
<dbReference type="Proteomes" id="UP001314205">
    <property type="component" value="Unassembled WGS sequence"/>
</dbReference>
<comment type="caution">
    <text evidence="1">The sequence shown here is derived from an EMBL/GenBank/DDBJ whole genome shotgun (WGS) entry which is preliminary data.</text>
</comment>
<protein>
    <submittedName>
        <fullName evidence="1">Uncharacterized protein</fullName>
    </submittedName>
</protein>
<proteinExistence type="predicted"/>
<accession>A0AAV1M8N9</accession>
<sequence length="156" mass="18248">MDQGIIKVLKHGYRTRFIHRYLKEMEDPDNRQTDRQTENSKNGRNVFNYLFLVPLNHFYYKNIKCTDICYLQFYYMYIDVNNTQKAALSDDDEGEGESIPILSNTEALSAVNDLRRYVSSFGKSEDALQKLNCIESLVINNASKSFRQTKISDYSK</sequence>
<name>A0AAV1M8N9_9NEOP</name>
<reference evidence="1 2" key="1">
    <citation type="submission" date="2023-11" db="EMBL/GenBank/DDBJ databases">
        <authorList>
            <person name="Hedman E."/>
            <person name="Englund M."/>
            <person name="Stromberg M."/>
            <person name="Nyberg Akerstrom W."/>
            <person name="Nylinder S."/>
            <person name="Jareborg N."/>
            <person name="Kallberg Y."/>
            <person name="Kronander E."/>
        </authorList>
    </citation>
    <scope>NUCLEOTIDE SEQUENCE [LARGE SCALE GENOMIC DNA]</scope>
</reference>
<keyword evidence="2" id="KW-1185">Reference proteome</keyword>
<evidence type="ECO:0000313" key="2">
    <source>
        <dbReference type="Proteomes" id="UP001314205"/>
    </source>
</evidence>
<dbReference type="AlphaFoldDB" id="A0AAV1M8N9"/>